<proteinExistence type="predicted"/>
<evidence type="ECO:0000313" key="3">
    <source>
        <dbReference type="EMBL" id="MBL6077816.1"/>
    </source>
</evidence>
<dbReference type="EMBL" id="JAETWB010000002">
    <property type="protein sequence ID" value="MBL6077816.1"/>
    <property type="molecule type" value="Genomic_DNA"/>
</dbReference>
<comment type="caution">
    <text evidence="3">The sequence shown here is derived from an EMBL/GenBank/DDBJ whole genome shotgun (WGS) entry which is preliminary data.</text>
</comment>
<name>A0ABS1U3F7_9PROT</name>
<dbReference type="Proteomes" id="UP000660885">
    <property type="component" value="Unassembled WGS sequence"/>
</dbReference>
<feature type="signal peptide" evidence="2">
    <location>
        <begin position="1"/>
        <end position="19"/>
    </location>
</feature>
<accession>A0ABS1U3F7</accession>
<organism evidence="3 4">
    <name type="scientific">Belnapia arida</name>
    <dbReference type="NCBI Taxonomy" id="2804533"/>
    <lineage>
        <taxon>Bacteria</taxon>
        <taxon>Pseudomonadati</taxon>
        <taxon>Pseudomonadota</taxon>
        <taxon>Alphaproteobacteria</taxon>
        <taxon>Acetobacterales</taxon>
        <taxon>Roseomonadaceae</taxon>
        <taxon>Belnapia</taxon>
    </lineage>
</organism>
<evidence type="ECO:0000256" key="2">
    <source>
        <dbReference type="SAM" id="SignalP"/>
    </source>
</evidence>
<keyword evidence="2" id="KW-0732">Signal</keyword>
<evidence type="ECO:0000313" key="4">
    <source>
        <dbReference type="Proteomes" id="UP000660885"/>
    </source>
</evidence>
<protein>
    <submittedName>
        <fullName evidence="3">Uncharacterized protein</fullName>
    </submittedName>
</protein>
<keyword evidence="4" id="KW-1185">Reference proteome</keyword>
<feature type="region of interest" description="Disordered" evidence="1">
    <location>
        <begin position="23"/>
        <end position="48"/>
    </location>
</feature>
<evidence type="ECO:0000256" key="1">
    <source>
        <dbReference type="SAM" id="MobiDB-lite"/>
    </source>
</evidence>
<dbReference type="RefSeq" id="WP_202830980.1">
    <property type="nucleotide sequence ID" value="NZ_JAETWB010000002.1"/>
</dbReference>
<dbReference type="PROSITE" id="PS51257">
    <property type="entry name" value="PROKAR_LIPOPROTEIN"/>
    <property type="match status" value="1"/>
</dbReference>
<sequence length="48" mass="5013">MRLAAPLMLLALLAACAEAPRRTNGVATPDQNGRVAPTPQTTAPRTMP</sequence>
<feature type="chain" id="PRO_5045598462" evidence="2">
    <location>
        <begin position="20"/>
        <end position="48"/>
    </location>
</feature>
<gene>
    <name evidence="3" type="ORF">JMJ56_07360</name>
</gene>
<reference evidence="3 4" key="1">
    <citation type="submission" date="2021-01" db="EMBL/GenBank/DDBJ databases">
        <title>Belnapia mucosa sp. nov. and Belnapia arida sp. nov., isolated from the Tabernas Desert (Almeria, Spain).</title>
        <authorList>
            <person name="Molina-Menor E."/>
            <person name="Vidal-Verdu A."/>
            <person name="Calonge A."/>
            <person name="Satari L."/>
            <person name="Pereto J."/>
            <person name="Porcar M."/>
        </authorList>
    </citation>
    <scope>NUCLEOTIDE SEQUENCE [LARGE SCALE GENOMIC DNA]</scope>
    <source>
        <strain evidence="3 4">T18</strain>
    </source>
</reference>
<feature type="compositionally biased region" description="Polar residues" evidence="1">
    <location>
        <begin position="38"/>
        <end position="48"/>
    </location>
</feature>